<keyword evidence="2" id="KW-1185">Reference proteome</keyword>
<protein>
    <submittedName>
        <fullName evidence="1">Uncharacterized protein</fullName>
    </submittedName>
</protein>
<evidence type="ECO:0000313" key="2">
    <source>
        <dbReference type="Proteomes" id="UP000317909"/>
    </source>
</evidence>
<sequence length="67" mass="7434">MGLERRQTIDEFCGWEASIHPNNINKLASATTAASGCTAILIPEILRGWLWRISPDEGVPRSVRRGD</sequence>
<proteinExistence type="predicted"/>
<dbReference type="KEGG" id="llh:I41_49400"/>
<name>A0A517U4Y7_9BACT</name>
<dbReference type="EMBL" id="CP036339">
    <property type="protein sequence ID" value="QDT75698.1"/>
    <property type="molecule type" value="Genomic_DNA"/>
</dbReference>
<dbReference type="AlphaFoldDB" id="A0A517U4Y7"/>
<organism evidence="1 2">
    <name type="scientific">Lacipirellula limnantheis</name>
    <dbReference type="NCBI Taxonomy" id="2528024"/>
    <lineage>
        <taxon>Bacteria</taxon>
        <taxon>Pseudomonadati</taxon>
        <taxon>Planctomycetota</taxon>
        <taxon>Planctomycetia</taxon>
        <taxon>Pirellulales</taxon>
        <taxon>Lacipirellulaceae</taxon>
        <taxon>Lacipirellula</taxon>
    </lineage>
</organism>
<dbReference type="Proteomes" id="UP000317909">
    <property type="component" value="Chromosome"/>
</dbReference>
<accession>A0A517U4Y7</accession>
<evidence type="ECO:0000313" key="1">
    <source>
        <dbReference type="EMBL" id="QDT75698.1"/>
    </source>
</evidence>
<reference evidence="1 2" key="1">
    <citation type="submission" date="2019-02" db="EMBL/GenBank/DDBJ databases">
        <title>Deep-cultivation of Planctomycetes and their phenomic and genomic characterization uncovers novel biology.</title>
        <authorList>
            <person name="Wiegand S."/>
            <person name="Jogler M."/>
            <person name="Boedeker C."/>
            <person name="Pinto D."/>
            <person name="Vollmers J."/>
            <person name="Rivas-Marin E."/>
            <person name="Kohn T."/>
            <person name="Peeters S.H."/>
            <person name="Heuer A."/>
            <person name="Rast P."/>
            <person name="Oberbeckmann S."/>
            <person name="Bunk B."/>
            <person name="Jeske O."/>
            <person name="Meyerdierks A."/>
            <person name="Storesund J.E."/>
            <person name="Kallscheuer N."/>
            <person name="Luecker S."/>
            <person name="Lage O.M."/>
            <person name="Pohl T."/>
            <person name="Merkel B.J."/>
            <person name="Hornburger P."/>
            <person name="Mueller R.-W."/>
            <person name="Bruemmer F."/>
            <person name="Labrenz M."/>
            <person name="Spormann A.M."/>
            <person name="Op den Camp H."/>
            <person name="Overmann J."/>
            <person name="Amann R."/>
            <person name="Jetten M.S.M."/>
            <person name="Mascher T."/>
            <person name="Medema M.H."/>
            <person name="Devos D.P."/>
            <person name="Kaster A.-K."/>
            <person name="Ovreas L."/>
            <person name="Rohde M."/>
            <person name="Galperin M.Y."/>
            <person name="Jogler C."/>
        </authorList>
    </citation>
    <scope>NUCLEOTIDE SEQUENCE [LARGE SCALE GENOMIC DNA]</scope>
    <source>
        <strain evidence="1 2">I41</strain>
    </source>
</reference>
<gene>
    <name evidence="1" type="ORF">I41_49400</name>
</gene>